<evidence type="ECO:0000313" key="1">
    <source>
        <dbReference type="EMBL" id="KIZ33302.1"/>
    </source>
</evidence>
<organism evidence="1 2">
    <name type="scientific">Rhodopseudomonas palustris</name>
    <dbReference type="NCBI Taxonomy" id="1076"/>
    <lineage>
        <taxon>Bacteria</taxon>
        <taxon>Pseudomonadati</taxon>
        <taxon>Pseudomonadota</taxon>
        <taxon>Alphaproteobacteria</taxon>
        <taxon>Hyphomicrobiales</taxon>
        <taxon>Nitrobacteraceae</taxon>
        <taxon>Rhodopseudomonas</taxon>
    </lineage>
</organism>
<gene>
    <name evidence="1" type="ORF">OO17_28560</name>
</gene>
<dbReference type="InterPro" id="IPR036594">
    <property type="entry name" value="Meth_synthase_dom"/>
</dbReference>
<dbReference type="AlphaFoldDB" id="A0A0D7E0X8"/>
<dbReference type="Gene3D" id="3.40.50.280">
    <property type="entry name" value="Cobalamin-binding domain"/>
    <property type="match status" value="1"/>
</dbReference>
<accession>A0A0D7E0X8</accession>
<reference evidence="1 2" key="1">
    <citation type="submission" date="2014-11" db="EMBL/GenBank/DDBJ databases">
        <title>Genomics and ecophysiology of heterotrophic nitrogen fixing bacteria isolated from estuarine surface water.</title>
        <authorList>
            <person name="Bentzon-Tilia M."/>
            <person name="Severin I."/>
            <person name="Hansen L.H."/>
            <person name="Riemann L."/>
        </authorList>
    </citation>
    <scope>NUCLEOTIDE SEQUENCE [LARGE SCALE GENOMIC DNA]</scope>
    <source>
        <strain evidence="1 2">BAL398</strain>
    </source>
</reference>
<comment type="caution">
    <text evidence="1">The sequence shown here is derived from an EMBL/GenBank/DDBJ whole genome shotgun (WGS) entry which is preliminary data.</text>
</comment>
<sequence>MRAVQTESIVSTVIPHLFVRRPPVRAPRSASGVRAADLARLLIAPDLDEAFERIDQARTHAASPAALFTDLFEPTARKLGDLWSDDFCSEFEVSIGLCHLQTAIRRISFDHLSVPLPPAQPRSALLVSQPGEPHSFCATLNSEMLRQAGWNVACEFPATDRALQDLVANASYDALNLSLSPALRREHWAPRMAETIRLARRASRNPALAVVVSGRLFSERPEACEQVGADGSNISGQQVARCINRALLKRITRMPANFAWI</sequence>
<dbReference type="Proteomes" id="UP000032515">
    <property type="component" value="Unassembled WGS sequence"/>
</dbReference>
<protein>
    <submittedName>
        <fullName evidence="1">AppA/PpaA family photosynthesis gene regulator</fullName>
    </submittedName>
</protein>
<dbReference type="Gene3D" id="1.10.1240.10">
    <property type="entry name" value="Methionine synthase domain"/>
    <property type="match status" value="1"/>
</dbReference>
<dbReference type="EMBL" id="JXXE01000759">
    <property type="protein sequence ID" value="KIZ33302.1"/>
    <property type="molecule type" value="Genomic_DNA"/>
</dbReference>
<proteinExistence type="predicted"/>
<evidence type="ECO:0000313" key="2">
    <source>
        <dbReference type="Proteomes" id="UP000032515"/>
    </source>
</evidence>
<name>A0A0D7E0X8_RHOPL</name>
<dbReference type="PATRIC" id="fig|1076.23.peg.4046"/>
<dbReference type="OrthoDB" id="5498228at2"/>